<gene>
    <name evidence="3" type="ORF">CQY20_22670</name>
    <name evidence="2" type="ORF">MAGR_09140</name>
</gene>
<comment type="caution">
    <text evidence="3">The sequence shown here is derived from an EMBL/GenBank/DDBJ whole genome shotgun (WGS) entry which is preliminary data.</text>
</comment>
<reference evidence="3 4" key="1">
    <citation type="submission" date="2017-10" db="EMBL/GenBank/DDBJ databases">
        <title>The new phylogeny of genus Mycobacterium.</title>
        <authorList>
            <person name="Tortoli E."/>
            <person name="Trovato A."/>
            <person name="Cirillo D.M."/>
        </authorList>
    </citation>
    <scope>NUCLEOTIDE SEQUENCE [LARGE SCALE GENOMIC DNA]</scope>
    <source>
        <strain evidence="3 4">CCUG37673</strain>
    </source>
</reference>
<dbReference type="Proteomes" id="UP000465302">
    <property type="component" value="Unassembled WGS sequence"/>
</dbReference>
<dbReference type="Proteomes" id="UP000220914">
    <property type="component" value="Unassembled WGS sequence"/>
</dbReference>
<protein>
    <submittedName>
        <fullName evidence="3">Uncharacterized protein</fullName>
    </submittedName>
</protein>
<organism evidence="3 4">
    <name type="scientific">Mycolicibacterium agri</name>
    <name type="common">Mycobacterium agri</name>
    <dbReference type="NCBI Taxonomy" id="36811"/>
    <lineage>
        <taxon>Bacteria</taxon>
        <taxon>Bacillati</taxon>
        <taxon>Actinomycetota</taxon>
        <taxon>Actinomycetes</taxon>
        <taxon>Mycobacteriales</taxon>
        <taxon>Mycobacteriaceae</taxon>
        <taxon>Mycolicibacterium</taxon>
    </lineage>
</organism>
<evidence type="ECO:0000256" key="1">
    <source>
        <dbReference type="SAM" id="MobiDB-lite"/>
    </source>
</evidence>
<accession>A0A2A7MUF8</accession>
<evidence type="ECO:0000313" key="4">
    <source>
        <dbReference type="Proteomes" id="UP000220914"/>
    </source>
</evidence>
<evidence type="ECO:0000313" key="5">
    <source>
        <dbReference type="Proteomes" id="UP000465302"/>
    </source>
</evidence>
<keyword evidence="4" id="KW-1185">Reference proteome</keyword>
<name>A0A2A7MUF8_MYCAG</name>
<reference evidence="2 5" key="2">
    <citation type="journal article" date="2019" name="Emerg. Microbes Infect.">
        <title>Comprehensive subspecies identification of 175 nontuberculous mycobacteria species based on 7547 genomic profiles.</title>
        <authorList>
            <person name="Matsumoto Y."/>
            <person name="Kinjo T."/>
            <person name="Motooka D."/>
            <person name="Nabeya D."/>
            <person name="Jung N."/>
            <person name="Uechi K."/>
            <person name="Horii T."/>
            <person name="Iida T."/>
            <person name="Fujita J."/>
            <person name="Nakamura S."/>
        </authorList>
    </citation>
    <scope>NUCLEOTIDE SEQUENCE [LARGE SCALE GENOMIC DNA]</scope>
    <source>
        <strain evidence="2 5">JCM 6377</strain>
    </source>
</reference>
<reference evidence="2" key="3">
    <citation type="submission" date="2020-02" db="EMBL/GenBank/DDBJ databases">
        <authorList>
            <person name="Matsumoto Y."/>
            <person name="Motooka D."/>
            <person name="Nakamura S."/>
        </authorList>
    </citation>
    <scope>NUCLEOTIDE SEQUENCE</scope>
    <source>
        <strain evidence="2">JCM 6377</strain>
    </source>
</reference>
<feature type="compositionally biased region" description="Polar residues" evidence="1">
    <location>
        <begin position="52"/>
        <end position="72"/>
    </location>
</feature>
<evidence type="ECO:0000313" key="2">
    <source>
        <dbReference type="EMBL" id="GFG49473.1"/>
    </source>
</evidence>
<feature type="region of interest" description="Disordered" evidence="1">
    <location>
        <begin position="41"/>
        <end position="108"/>
    </location>
</feature>
<sequence length="120" mass="12810">MDSNRLRPDVRRAVADADSLATTEECPSFRLNVRYVLTSASEQPPVAPVPNLPSNDQPTADQSPDEQQNALTTGGIACVDGVRKLIPPEGLTRPGRHDGQAFSGQCQDTESANKLVALAK</sequence>
<proteinExistence type="predicted"/>
<dbReference type="AlphaFoldDB" id="A0A2A7MUF8"/>
<evidence type="ECO:0000313" key="3">
    <source>
        <dbReference type="EMBL" id="PEG35190.1"/>
    </source>
</evidence>
<dbReference type="EMBL" id="PDCP01000049">
    <property type="protein sequence ID" value="PEG35190.1"/>
    <property type="molecule type" value="Genomic_DNA"/>
</dbReference>
<dbReference type="EMBL" id="BLKS01000001">
    <property type="protein sequence ID" value="GFG49473.1"/>
    <property type="molecule type" value="Genomic_DNA"/>
</dbReference>